<name>M7Y8U2_9BACT</name>
<proteinExistence type="predicted"/>
<accession>M7Y8U2</accession>
<dbReference type="AlphaFoldDB" id="M7Y8U2"/>
<organism evidence="1 2">
    <name type="scientific">Mariniradius saccharolyticus AK6</name>
    <dbReference type="NCBI Taxonomy" id="1239962"/>
    <lineage>
        <taxon>Bacteria</taxon>
        <taxon>Pseudomonadati</taxon>
        <taxon>Bacteroidota</taxon>
        <taxon>Cytophagia</taxon>
        <taxon>Cytophagales</taxon>
        <taxon>Cyclobacteriaceae</taxon>
        <taxon>Mariniradius</taxon>
    </lineage>
</organism>
<evidence type="ECO:0000313" key="2">
    <source>
        <dbReference type="Proteomes" id="UP000010953"/>
    </source>
</evidence>
<dbReference type="Proteomes" id="UP000010953">
    <property type="component" value="Unassembled WGS sequence"/>
</dbReference>
<evidence type="ECO:0000313" key="1">
    <source>
        <dbReference type="EMBL" id="EMS33611.1"/>
    </source>
</evidence>
<sequence length="61" mass="7097">MLGRWEAAKQVEDLKIMLRLPDGFRASTSRKMSYPGKQTATHFEVAADFQKRLYDYLIVMS</sequence>
<reference evidence="1" key="1">
    <citation type="submission" date="2013-01" db="EMBL/GenBank/DDBJ databases">
        <title>Genome assembly of Mariniradius saccharolyticus AK6.</title>
        <authorList>
            <person name="Vaidya B."/>
            <person name="Khatri I."/>
            <person name="Tanuku N.R.S."/>
            <person name="Subramanian S."/>
            <person name="Pinnaka A."/>
        </authorList>
    </citation>
    <scope>NUCLEOTIDE SEQUENCE [LARGE SCALE GENOMIC DNA]</scope>
    <source>
        <strain evidence="1">AK6</strain>
    </source>
</reference>
<gene>
    <name evidence="1" type="ORF">C943_04490</name>
</gene>
<comment type="caution">
    <text evidence="1">The sequence shown here is derived from an EMBL/GenBank/DDBJ whole genome shotgun (WGS) entry which is preliminary data.</text>
</comment>
<protein>
    <submittedName>
        <fullName evidence="1">Uncharacterized protein</fullName>
    </submittedName>
</protein>
<dbReference type="EMBL" id="AMZY02000009">
    <property type="protein sequence ID" value="EMS33611.1"/>
    <property type="molecule type" value="Genomic_DNA"/>
</dbReference>
<keyword evidence="2" id="KW-1185">Reference proteome</keyword>
<dbReference type="InParanoid" id="M7Y8U2"/>